<feature type="transmembrane region" description="Helical" evidence="5">
    <location>
        <begin position="77"/>
        <end position="96"/>
    </location>
</feature>
<keyword evidence="7" id="KW-0436">Ligase</keyword>
<proteinExistence type="predicted"/>
<evidence type="ECO:0000256" key="3">
    <source>
        <dbReference type="ARBA" id="ARBA00022989"/>
    </source>
</evidence>
<sequence>MRAPHTLTSPVVVDDRVGAGATVVAVICGWLLATRQSIVVPFTLGLTPVSIAWYAGGVLLLLCWLGRQPVRQLHRPAALIAMAMLLATLVSSASLMLRGPVGDQASQSTLLVTREVGMVAAVLLVMVAIGSLADLARVVQGIVVGAAISAALALVQAGTGIDLAGSLVLPGLIDQGSTATVGELLRAGAVRPAGSAGHPLELSAVLTAVFPLALGLTLSRRARDDISWPWAAASTVIALGAVSTISRSAFVGIAAALLVMAWRWPVRRVVVGGSALALAVLAAVVAGVPLVSRLADVLVSGTSDNSVGSRSSGLSYALQRLPQHWLLGQGSGTYDVSEQPVLDNYYLTRLVESGIVGLLALVLLLGGALCIAFRASRRGLASPDPGAFELVNGIVGSITAVAVVALILDIGGFAQISTLVYVLVGLAGAAALATSPVSTDITSTAGSIHD</sequence>
<keyword evidence="8" id="KW-1185">Reference proteome</keyword>
<name>A0A641AK95_9ACTN</name>
<reference evidence="7" key="1">
    <citation type="submission" date="2019-09" db="EMBL/GenBank/DDBJ databases">
        <authorList>
            <person name="Li J."/>
        </authorList>
    </citation>
    <scope>NUCLEOTIDE SEQUENCE [LARGE SCALE GENOMIC DNA]</scope>
    <source>
        <strain evidence="7">NRBC 14897</strain>
    </source>
</reference>
<evidence type="ECO:0000256" key="4">
    <source>
        <dbReference type="ARBA" id="ARBA00023136"/>
    </source>
</evidence>
<feature type="transmembrane region" description="Helical" evidence="5">
    <location>
        <begin position="38"/>
        <end position="65"/>
    </location>
</feature>
<dbReference type="EMBL" id="SDPP02000006">
    <property type="protein sequence ID" value="KAA1372969.1"/>
    <property type="molecule type" value="Genomic_DNA"/>
</dbReference>
<feature type="transmembrane region" description="Helical" evidence="5">
    <location>
        <begin position="142"/>
        <end position="161"/>
    </location>
</feature>
<accession>A0A641AK95</accession>
<dbReference type="RefSeq" id="WP_129185321.1">
    <property type="nucleotide sequence ID" value="NZ_JAGIOG010000001.1"/>
</dbReference>
<dbReference type="InterPro" id="IPR051533">
    <property type="entry name" value="WaaL-like"/>
</dbReference>
<dbReference type="InterPro" id="IPR007016">
    <property type="entry name" value="O-antigen_ligase-rel_domated"/>
</dbReference>
<dbReference type="PANTHER" id="PTHR37422:SF13">
    <property type="entry name" value="LIPOPOLYSACCHARIDE BIOSYNTHESIS PROTEIN PA4999-RELATED"/>
    <property type="match status" value="1"/>
</dbReference>
<evidence type="ECO:0000256" key="2">
    <source>
        <dbReference type="ARBA" id="ARBA00022692"/>
    </source>
</evidence>
<keyword evidence="4 5" id="KW-0472">Membrane</keyword>
<dbReference type="AlphaFoldDB" id="A0A641AK95"/>
<dbReference type="PANTHER" id="PTHR37422">
    <property type="entry name" value="TEICHURONIC ACID BIOSYNTHESIS PROTEIN TUAE"/>
    <property type="match status" value="1"/>
</dbReference>
<gene>
    <name evidence="7" type="ORF">ESP62_017905</name>
</gene>
<feature type="domain" description="O-antigen ligase-related" evidence="6">
    <location>
        <begin position="236"/>
        <end position="361"/>
    </location>
</feature>
<feature type="transmembrane region" description="Helical" evidence="5">
    <location>
        <begin position="12"/>
        <end position="32"/>
    </location>
</feature>
<evidence type="ECO:0000256" key="5">
    <source>
        <dbReference type="SAM" id="Phobius"/>
    </source>
</evidence>
<dbReference type="Proteomes" id="UP001515100">
    <property type="component" value="Unassembled WGS sequence"/>
</dbReference>
<dbReference type="OrthoDB" id="5243524at2"/>
<feature type="transmembrane region" description="Helical" evidence="5">
    <location>
        <begin position="236"/>
        <end position="262"/>
    </location>
</feature>
<protein>
    <submittedName>
        <fullName evidence="7">O-antigen ligase domain-containing protein</fullName>
    </submittedName>
</protein>
<keyword evidence="3 5" id="KW-1133">Transmembrane helix</keyword>
<feature type="transmembrane region" description="Helical" evidence="5">
    <location>
        <begin position="355"/>
        <end position="375"/>
    </location>
</feature>
<dbReference type="GO" id="GO:0016020">
    <property type="term" value="C:membrane"/>
    <property type="evidence" value="ECO:0007669"/>
    <property type="project" value="UniProtKB-SubCell"/>
</dbReference>
<feature type="transmembrane region" description="Helical" evidence="5">
    <location>
        <begin position="387"/>
        <end position="407"/>
    </location>
</feature>
<feature type="transmembrane region" description="Helical" evidence="5">
    <location>
        <begin position="413"/>
        <end position="433"/>
    </location>
</feature>
<feature type="transmembrane region" description="Helical" evidence="5">
    <location>
        <begin position="116"/>
        <end position="135"/>
    </location>
</feature>
<comment type="subcellular location">
    <subcellularLocation>
        <location evidence="1">Membrane</location>
        <topology evidence="1">Multi-pass membrane protein</topology>
    </subcellularLocation>
</comment>
<comment type="caution">
    <text evidence="7">The sequence shown here is derived from an EMBL/GenBank/DDBJ whole genome shotgun (WGS) entry which is preliminary data.</text>
</comment>
<keyword evidence="2 5" id="KW-0812">Transmembrane</keyword>
<evidence type="ECO:0000313" key="8">
    <source>
        <dbReference type="Proteomes" id="UP001515100"/>
    </source>
</evidence>
<evidence type="ECO:0000259" key="6">
    <source>
        <dbReference type="Pfam" id="PF04932"/>
    </source>
</evidence>
<dbReference type="GO" id="GO:0016874">
    <property type="term" value="F:ligase activity"/>
    <property type="evidence" value="ECO:0007669"/>
    <property type="project" value="UniProtKB-KW"/>
</dbReference>
<evidence type="ECO:0000313" key="7">
    <source>
        <dbReference type="EMBL" id="KAA1372969.1"/>
    </source>
</evidence>
<feature type="transmembrane region" description="Helical" evidence="5">
    <location>
        <begin position="269"/>
        <end position="291"/>
    </location>
</feature>
<evidence type="ECO:0000256" key="1">
    <source>
        <dbReference type="ARBA" id="ARBA00004141"/>
    </source>
</evidence>
<dbReference type="Pfam" id="PF04932">
    <property type="entry name" value="Wzy_C"/>
    <property type="match status" value="1"/>
</dbReference>
<organism evidence="7 8">
    <name type="scientific">Aeromicrobium fastidiosum</name>
    <dbReference type="NCBI Taxonomy" id="52699"/>
    <lineage>
        <taxon>Bacteria</taxon>
        <taxon>Bacillati</taxon>
        <taxon>Actinomycetota</taxon>
        <taxon>Actinomycetes</taxon>
        <taxon>Propionibacteriales</taxon>
        <taxon>Nocardioidaceae</taxon>
        <taxon>Aeromicrobium</taxon>
    </lineage>
</organism>